<protein>
    <submittedName>
        <fullName evidence="5">Protein phosphatase inhibitor 2-like isoform X1</fullName>
    </submittedName>
</protein>
<feature type="compositionally biased region" description="Basic and acidic residues" evidence="3">
    <location>
        <begin position="19"/>
        <end position="31"/>
    </location>
</feature>
<dbReference type="Gene3D" id="6.10.250.1050">
    <property type="match status" value="1"/>
</dbReference>
<feature type="compositionally biased region" description="Basic and acidic residues" evidence="3">
    <location>
        <begin position="253"/>
        <end position="267"/>
    </location>
</feature>
<dbReference type="RefSeq" id="XP_016043021.2">
    <property type="nucleotide sequence ID" value="XM_016187535.2"/>
</dbReference>
<dbReference type="PANTHER" id="PTHR12398">
    <property type="entry name" value="PROTEIN PHOSPHATASE INHIBITOR"/>
    <property type="match status" value="1"/>
</dbReference>
<feature type="compositionally biased region" description="Low complexity" evidence="3">
    <location>
        <begin position="272"/>
        <end position="283"/>
    </location>
</feature>
<evidence type="ECO:0000313" key="5">
    <source>
        <dbReference type="RefSeq" id="XP_016043021.2"/>
    </source>
</evidence>
<dbReference type="InParanoid" id="A0A1S3W9F5"/>
<proteinExistence type="inferred from homology"/>
<keyword evidence="2 5" id="KW-0650">Protein phosphatase inhibitor</keyword>
<sequence>MDEQQPLGATGVANAESGAARDEPGGIRDMEAGAGVASRAVLSHGSGHPLHSGAVCPCSSEPSRGVEVLNVGRRQHPGEAADHSLGHCRHLDGLSSSAPGTSVFTVSDPVPGGPGVYIPGNSVHSGSVSLDSCKPSESQLRGILKNNSPVLTENHPATERKKSQHWDEMNILATYHPTNKDYGFMKVDEPSTPYHRLQDSDEDLPSESSKVVTPGMLSERLAAMDNFHPRVRQYGDNRSSGSPDSFSKTNSSDFEKRRKSHYNEGKFLKAQKNLSLDNNKSSSGVPTLQVSRAAPESLRGPRHRGAQGSNCEEKSQGGSEAVGTPSSLTSPPGPVLPP</sequence>
<dbReference type="PANTHER" id="PTHR12398:SF8">
    <property type="entry name" value="RIKEN CDNA 2810408A11 GENE"/>
    <property type="match status" value="1"/>
</dbReference>
<dbReference type="GO" id="GO:0009966">
    <property type="term" value="P:regulation of signal transduction"/>
    <property type="evidence" value="ECO:0007669"/>
    <property type="project" value="InterPro"/>
</dbReference>
<feature type="region of interest" description="Disordered" evidence="3">
    <location>
        <begin position="231"/>
        <end position="338"/>
    </location>
</feature>
<evidence type="ECO:0000256" key="3">
    <source>
        <dbReference type="SAM" id="MobiDB-lite"/>
    </source>
</evidence>
<dbReference type="GO" id="GO:0004864">
    <property type="term" value="F:protein phosphatase inhibitor activity"/>
    <property type="evidence" value="ECO:0007669"/>
    <property type="project" value="UniProtKB-KW"/>
</dbReference>
<accession>A0A1S3W9F5</accession>
<dbReference type="Pfam" id="PF04979">
    <property type="entry name" value="IPP-2"/>
    <property type="match status" value="1"/>
</dbReference>
<dbReference type="FunCoup" id="A0A1S3W9F5">
    <property type="interactions" value="6"/>
</dbReference>
<keyword evidence="4" id="KW-1185">Reference proteome</keyword>
<evidence type="ECO:0000256" key="1">
    <source>
        <dbReference type="ARBA" id="ARBA00005472"/>
    </source>
</evidence>
<organism evidence="4 5">
    <name type="scientific">Erinaceus europaeus</name>
    <name type="common">Western European hedgehog</name>
    <dbReference type="NCBI Taxonomy" id="9365"/>
    <lineage>
        <taxon>Eukaryota</taxon>
        <taxon>Metazoa</taxon>
        <taxon>Chordata</taxon>
        <taxon>Craniata</taxon>
        <taxon>Vertebrata</taxon>
        <taxon>Euteleostomi</taxon>
        <taxon>Mammalia</taxon>
        <taxon>Eutheria</taxon>
        <taxon>Laurasiatheria</taxon>
        <taxon>Eulipotyphla</taxon>
        <taxon>Erinaceidae</taxon>
        <taxon>Erinaceinae</taxon>
        <taxon>Erinaceus</taxon>
    </lineage>
</organism>
<dbReference type="Proteomes" id="UP001652624">
    <property type="component" value="Chromosome 12"/>
</dbReference>
<comment type="similarity">
    <text evidence="1">Belongs to the protein phosphatase inhibitor 2 family.</text>
</comment>
<name>A0A1S3W9F5_ERIEU</name>
<evidence type="ECO:0000313" key="4">
    <source>
        <dbReference type="Proteomes" id="UP001652624"/>
    </source>
</evidence>
<feature type="region of interest" description="Disordered" evidence="3">
    <location>
        <begin position="183"/>
        <end position="211"/>
    </location>
</feature>
<feature type="compositionally biased region" description="Polar residues" evidence="3">
    <location>
        <begin position="236"/>
        <end position="252"/>
    </location>
</feature>
<dbReference type="AlphaFoldDB" id="A0A1S3W9F5"/>
<dbReference type="InterPro" id="IPR007062">
    <property type="entry name" value="PPI-2"/>
</dbReference>
<evidence type="ECO:0000256" key="2">
    <source>
        <dbReference type="ARBA" id="ARBA00023272"/>
    </source>
</evidence>
<reference evidence="5" key="1">
    <citation type="submission" date="2025-08" db="UniProtKB">
        <authorList>
            <consortium name="RefSeq"/>
        </authorList>
    </citation>
    <scope>IDENTIFICATION</scope>
</reference>
<gene>
    <name evidence="5" type="primary">LOC107522425</name>
</gene>
<dbReference type="OrthoDB" id="551302at2759"/>
<dbReference type="GeneID" id="107522425"/>
<feature type="region of interest" description="Disordered" evidence="3">
    <location>
        <begin position="1"/>
        <end position="33"/>
    </location>
</feature>